<dbReference type="EMBL" id="GAIX01012409">
    <property type="protein sequence ID" value="JAA80151.1"/>
    <property type="molecule type" value="Transcribed_RNA"/>
</dbReference>
<accession>S4NN20</accession>
<reference evidence="2" key="1">
    <citation type="journal article" date="2013" name="BMC Genomics">
        <title>Unscrambling butterfly oogenesis.</title>
        <authorList>
            <person name="Carter J.M."/>
            <person name="Baker S.C."/>
            <person name="Pink R."/>
            <person name="Carter D.R."/>
            <person name="Collins A."/>
            <person name="Tomlin J."/>
            <person name="Gibbs M."/>
            <person name="Breuker C.J."/>
        </authorList>
    </citation>
    <scope>NUCLEOTIDE SEQUENCE</scope>
    <source>
        <tissue evidence="2">Ovary</tissue>
    </source>
</reference>
<dbReference type="AlphaFoldDB" id="S4NN20"/>
<reference evidence="2" key="2">
    <citation type="submission" date="2013-05" db="EMBL/GenBank/DDBJ databases">
        <authorList>
            <person name="Carter J.-M."/>
            <person name="Baker S.C."/>
            <person name="Pink R."/>
            <person name="Carter D.R.F."/>
            <person name="Collins A."/>
            <person name="Tomlin J."/>
            <person name="Gibbs M."/>
            <person name="Breuker C.J."/>
        </authorList>
    </citation>
    <scope>NUCLEOTIDE SEQUENCE</scope>
    <source>
        <tissue evidence="2">Ovary</tissue>
    </source>
</reference>
<feature type="compositionally biased region" description="Basic and acidic residues" evidence="1">
    <location>
        <begin position="27"/>
        <end position="39"/>
    </location>
</feature>
<sequence length="80" mass="9201">ARVQHDAPHVRSCAVGDASRRVSVVARQREPRARGNEVSRRRAIRVRRAAGETLSTNIMTFTNVTPPFNRLYTPQRKEYR</sequence>
<evidence type="ECO:0000313" key="2">
    <source>
        <dbReference type="EMBL" id="JAA80151.1"/>
    </source>
</evidence>
<name>S4NN20_9NEOP</name>
<feature type="non-terminal residue" evidence="2">
    <location>
        <position position="1"/>
    </location>
</feature>
<feature type="region of interest" description="Disordered" evidence="1">
    <location>
        <begin position="1"/>
        <end position="39"/>
    </location>
</feature>
<proteinExistence type="predicted"/>
<protein>
    <submittedName>
        <fullName evidence="2">Uncharacterized protein</fullName>
    </submittedName>
</protein>
<organism evidence="2">
    <name type="scientific">Pararge aegeria</name>
    <name type="common">speckled wood butterfly</name>
    <dbReference type="NCBI Taxonomy" id="116150"/>
    <lineage>
        <taxon>Eukaryota</taxon>
        <taxon>Metazoa</taxon>
        <taxon>Ecdysozoa</taxon>
        <taxon>Arthropoda</taxon>
        <taxon>Hexapoda</taxon>
        <taxon>Insecta</taxon>
        <taxon>Pterygota</taxon>
        <taxon>Neoptera</taxon>
        <taxon>Endopterygota</taxon>
        <taxon>Lepidoptera</taxon>
        <taxon>Glossata</taxon>
        <taxon>Ditrysia</taxon>
        <taxon>Papilionoidea</taxon>
        <taxon>Nymphalidae</taxon>
        <taxon>Satyrinae</taxon>
        <taxon>Satyrini</taxon>
        <taxon>Parargina</taxon>
        <taxon>Pararge</taxon>
    </lineage>
</organism>
<evidence type="ECO:0000256" key="1">
    <source>
        <dbReference type="SAM" id="MobiDB-lite"/>
    </source>
</evidence>